<dbReference type="Pfam" id="PF00512">
    <property type="entry name" value="HisKA"/>
    <property type="match status" value="1"/>
</dbReference>
<dbReference type="Pfam" id="PF02518">
    <property type="entry name" value="HATPase_c"/>
    <property type="match status" value="1"/>
</dbReference>
<evidence type="ECO:0000313" key="12">
    <source>
        <dbReference type="EMBL" id="WXB94665.1"/>
    </source>
</evidence>
<evidence type="ECO:0000256" key="6">
    <source>
        <dbReference type="ARBA" id="ARBA00022741"/>
    </source>
</evidence>
<dbReference type="PANTHER" id="PTHR45453">
    <property type="entry name" value="PHOSPHATE REGULON SENSOR PROTEIN PHOR"/>
    <property type="match status" value="1"/>
</dbReference>
<evidence type="ECO:0000256" key="5">
    <source>
        <dbReference type="ARBA" id="ARBA00022679"/>
    </source>
</evidence>
<evidence type="ECO:0000256" key="1">
    <source>
        <dbReference type="ARBA" id="ARBA00000085"/>
    </source>
</evidence>
<evidence type="ECO:0000256" key="3">
    <source>
        <dbReference type="ARBA" id="ARBA00012438"/>
    </source>
</evidence>
<reference evidence="12 13" key="1">
    <citation type="submission" date="2024-02" db="EMBL/GenBank/DDBJ databases">
        <title>Seven novel Bacillus-like species.</title>
        <authorList>
            <person name="Liu G."/>
        </authorList>
    </citation>
    <scope>NUCLEOTIDE SEQUENCE [LARGE SCALE GENOMIC DNA]</scope>
    <source>
        <strain evidence="12 13">FJAT-52991</strain>
    </source>
</reference>
<dbReference type="PRINTS" id="PR00344">
    <property type="entry name" value="BCTRLSENSOR"/>
</dbReference>
<name>A0ABZ2NBM1_9BACI</name>
<dbReference type="SUPFAM" id="SSF47384">
    <property type="entry name" value="Homodimeric domain of signal transducing histidine kinase"/>
    <property type="match status" value="1"/>
</dbReference>
<keyword evidence="7 12" id="KW-0418">Kinase</keyword>
<dbReference type="InterPro" id="IPR036890">
    <property type="entry name" value="HATPase_C_sf"/>
</dbReference>
<dbReference type="InterPro" id="IPR003594">
    <property type="entry name" value="HATPase_dom"/>
</dbReference>
<feature type="transmembrane region" description="Helical" evidence="10">
    <location>
        <begin position="160"/>
        <end position="180"/>
    </location>
</feature>
<dbReference type="Gene3D" id="3.30.565.10">
    <property type="entry name" value="Histidine kinase-like ATPase, C-terminal domain"/>
    <property type="match status" value="1"/>
</dbReference>
<keyword evidence="5" id="KW-0808">Transferase</keyword>
<dbReference type="PANTHER" id="PTHR45453:SF1">
    <property type="entry name" value="PHOSPHATE REGULON SENSOR PROTEIN PHOR"/>
    <property type="match status" value="1"/>
</dbReference>
<dbReference type="InterPro" id="IPR036097">
    <property type="entry name" value="HisK_dim/P_sf"/>
</dbReference>
<sequence>MESTRKLVKRFVAILLLSSICIIALNIFIFYLLGRNSINQIPKNSPWNMAVETSNHLQKTEDGYILKEATATKLKNKNIWAILIENETGQVIWSQNLPKEIPTSYHLSEIAELSRTYVKDYPTYTSAHEDGLIVLGYPKQSYWKLVHNDWEYSFIKHFPLFAFIIITSNILLILIIYLMANTKLLRSVNPILEGIEALPTEKDFYVKETGTLSEIASYINRTSEVLRSQDDKLKKKEMARANWIAGVSHDIRTPLSMVMGYAGQLENDTSLREDTRKKAAVIRTQSMRMKNLINDLNLASKLEYNMQPINLANINVVALVRQTAVDFINSAPNGDYPIEWNTSDELTSCFIKGDASLLKRAVANLVQNSQSHNPDGCVISLSVSASNDHCTIVVEDNGVGVNDEQLQKLREAPHYMVCDSHTDEQRHGLGLLIVKQITTAHHGNISINHCATNGFSVSISFPKSP</sequence>
<keyword evidence="10" id="KW-1133">Transmembrane helix</keyword>
<dbReference type="EC" id="2.7.13.3" evidence="3"/>
<dbReference type="SMART" id="SM00388">
    <property type="entry name" value="HisKA"/>
    <property type="match status" value="1"/>
</dbReference>
<evidence type="ECO:0000256" key="4">
    <source>
        <dbReference type="ARBA" id="ARBA00022553"/>
    </source>
</evidence>
<keyword evidence="9" id="KW-0902">Two-component regulatory system</keyword>
<dbReference type="Gene3D" id="1.10.287.130">
    <property type="match status" value="1"/>
</dbReference>
<dbReference type="InterPro" id="IPR005467">
    <property type="entry name" value="His_kinase_dom"/>
</dbReference>
<keyword evidence="4" id="KW-0597">Phosphoprotein</keyword>
<dbReference type="GO" id="GO:0016301">
    <property type="term" value="F:kinase activity"/>
    <property type="evidence" value="ECO:0007669"/>
    <property type="project" value="UniProtKB-KW"/>
</dbReference>
<evidence type="ECO:0000313" key="13">
    <source>
        <dbReference type="Proteomes" id="UP001387364"/>
    </source>
</evidence>
<comment type="subcellular location">
    <subcellularLocation>
        <location evidence="2">Membrane</location>
    </subcellularLocation>
</comment>
<dbReference type="RefSeq" id="WP_338754466.1">
    <property type="nucleotide sequence ID" value="NZ_CP147404.1"/>
</dbReference>
<gene>
    <name evidence="12" type="ORF">WDJ61_08590</name>
</gene>
<dbReference type="SUPFAM" id="SSF55874">
    <property type="entry name" value="ATPase domain of HSP90 chaperone/DNA topoisomerase II/histidine kinase"/>
    <property type="match status" value="1"/>
</dbReference>
<dbReference type="InterPro" id="IPR003661">
    <property type="entry name" value="HisK_dim/P_dom"/>
</dbReference>
<evidence type="ECO:0000256" key="2">
    <source>
        <dbReference type="ARBA" id="ARBA00004370"/>
    </source>
</evidence>
<accession>A0ABZ2NBM1</accession>
<keyword evidence="6" id="KW-0547">Nucleotide-binding</keyword>
<organism evidence="12 13">
    <name type="scientific">Bacillus kandeliae</name>
    <dbReference type="NCBI Taxonomy" id="3129297"/>
    <lineage>
        <taxon>Bacteria</taxon>
        <taxon>Bacillati</taxon>
        <taxon>Bacillota</taxon>
        <taxon>Bacilli</taxon>
        <taxon>Bacillales</taxon>
        <taxon>Bacillaceae</taxon>
        <taxon>Bacillus</taxon>
    </lineage>
</organism>
<evidence type="ECO:0000256" key="10">
    <source>
        <dbReference type="SAM" id="Phobius"/>
    </source>
</evidence>
<dbReference type="SMART" id="SM00387">
    <property type="entry name" value="HATPase_c"/>
    <property type="match status" value="1"/>
</dbReference>
<dbReference type="InterPro" id="IPR050351">
    <property type="entry name" value="BphY/WalK/GraS-like"/>
</dbReference>
<keyword evidence="10" id="KW-0472">Membrane</keyword>
<dbReference type="CDD" id="cd00082">
    <property type="entry name" value="HisKA"/>
    <property type="match status" value="1"/>
</dbReference>
<keyword evidence="13" id="KW-1185">Reference proteome</keyword>
<feature type="transmembrane region" description="Helical" evidence="10">
    <location>
        <begin position="12"/>
        <end position="33"/>
    </location>
</feature>
<proteinExistence type="predicted"/>
<comment type="catalytic activity">
    <reaction evidence="1">
        <text>ATP + protein L-histidine = ADP + protein N-phospho-L-histidine.</text>
        <dbReference type="EC" id="2.7.13.3"/>
    </reaction>
</comment>
<keyword evidence="10" id="KW-0812">Transmembrane</keyword>
<feature type="domain" description="Histidine kinase" evidence="11">
    <location>
        <begin position="246"/>
        <end position="465"/>
    </location>
</feature>
<evidence type="ECO:0000256" key="7">
    <source>
        <dbReference type="ARBA" id="ARBA00022777"/>
    </source>
</evidence>
<evidence type="ECO:0000256" key="8">
    <source>
        <dbReference type="ARBA" id="ARBA00022840"/>
    </source>
</evidence>
<dbReference type="Proteomes" id="UP001387364">
    <property type="component" value="Chromosome"/>
</dbReference>
<evidence type="ECO:0000256" key="9">
    <source>
        <dbReference type="ARBA" id="ARBA00023012"/>
    </source>
</evidence>
<dbReference type="PROSITE" id="PS50109">
    <property type="entry name" value="HIS_KIN"/>
    <property type="match status" value="1"/>
</dbReference>
<protein>
    <recommendedName>
        <fullName evidence="3">histidine kinase</fullName>
        <ecNumber evidence="3">2.7.13.3</ecNumber>
    </recommendedName>
</protein>
<evidence type="ECO:0000259" key="11">
    <source>
        <dbReference type="PROSITE" id="PS50109"/>
    </source>
</evidence>
<dbReference type="InterPro" id="IPR004358">
    <property type="entry name" value="Sig_transdc_His_kin-like_C"/>
</dbReference>
<keyword evidence="8" id="KW-0067">ATP-binding</keyword>
<dbReference type="EMBL" id="CP147404">
    <property type="protein sequence ID" value="WXB94665.1"/>
    <property type="molecule type" value="Genomic_DNA"/>
</dbReference>